<proteinExistence type="predicted"/>
<dbReference type="RefSeq" id="XP_009165634.1">
    <property type="nucleotide sequence ID" value="XM_009167370.1"/>
</dbReference>
<keyword evidence="8" id="KW-1185">Reference proteome</keyword>
<feature type="domain" description="SH3" evidence="4">
    <location>
        <begin position="648"/>
        <end position="708"/>
    </location>
</feature>
<name>A0A074ZXI6_OPIVI</name>
<dbReference type="InterPro" id="IPR036028">
    <property type="entry name" value="SH3-like_dom_sf"/>
</dbReference>
<evidence type="ECO:0000256" key="1">
    <source>
        <dbReference type="ARBA" id="ARBA00022443"/>
    </source>
</evidence>
<dbReference type="KEGG" id="ovi:T265_02991"/>
<dbReference type="SMART" id="SM00325">
    <property type="entry name" value="RhoGEF"/>
    <property type="match status" value="1"/>
</dbReference>
<evidence type="ECO:0000256" key="3">
    <source>
        <dbReference type="SAM" id="MobiDB-lite"/>
    </source>
</evidence>
<dbReference type="Pfam" id="PF00621">
    <property type="entry name" value="RhoGEF"/>
    <property type="match status" value="1"/>
</dbReference>
<dbReference type="EMBL" id="KL596658">
    <property type="protein sequence ID" value="KER30642.1"/>
    <property type="molecule type" value="Genomic_DNA"/>
</dbReference>
<organism evidence="7 8">
    <name type="scientific">Opisthorchis viverrini</name>
    <name type="common">Southeast Asian liver fluke</name>
    <dbReference type="NCBI Taxonomy" id="6198"/>
    <lineage>
        <taxon>Eukaryota</taxon>
        <taxon>Metazoa</taxon>
        <taxon>Spiralia</taxon>
        <taxon>Lophotrochozoa</taxon>
        <taxon>Platyhelminthes</taxon>
        <taxon>Trematoda</taxon>
        <taxon>Digenea</taxon>
        <taxon>Opisthorchiida</taxon>
        <taxon>Opisthorchiata</taxon>
        <taxon>Opisthorchiidae</taxon>
        <taxon>Opisthorchis</taxon>
    </lineage>
</organism>
<dbReference type="Gene3D" id="1.20.900.10">
    <property type="entry name" value="Dbl homology (DH) domain"/>
    <property type="match status" value="1"/>
</dbReference>
<dbReference type="GO" id="GO:0005085">
    <property type="term" value="F:guanyl-nucleotide exchange factor activity"/>
    <property type="evidence" value="ECO:0007669"/>
    <property type="project" value="InterPro"/>
</dbReference>
<dbReference type="GeneID" id="20317179"/>
<dbReference type="Pfam" id="PF00018">
    <property type="entry name" value="SH3_1"/>
    <property type="match status" value="1"/>
</dbReference>
<dbReference type="Gene3D" id="2.30.29.30">
    <property type="entry name" value="Pleckstrin-homology domain (PH domain)/Phosphotyrosine-binding domain (PTB)"/>
    <property type="match status" value="1"/>
</dbReference>
<dbReference type="InterPro" id="IPR011993">
    <property type="entry name" value="PH-like_dom_sf"/>
</dbReference>
<dbReference type="PANTHER" id="PTHR12845">
    <property type="entry name" value="GUANINE NUCLEOTIDE EXCHANGE FACTOR"/>
    <property type="match status" value="1"/>
</dbReference>
<dbReference type="InterPro" id="IPR047271">
    <property type="entry name" value="Ephexin-like"/>
</dbReference>
<dbReference type="Proteomes" id="UP000054324">
    <property type="component" value="Unassembled WGS sequence"/>
</dbReference>
<feature type="region of interest" description="Disordered" evidence="3">
    <location>
        <begin position="183"/>
        <end position="226"/>
    </location>
</feature>
<evidence type="ECO:0008006" key="9">
    <source>
        <dbReference type="Google" id="ProtNLM"/>
    </source>
</evidence>
<dbReference type="CDD" id="cd00160">
    <property type="entry name" value="RhoGEF"/>
    <property type="match status" value="1"/>
</dbReference>
<reference evidence="7 8" key="1">
    <citation type="submission" date="2013-11" db="EMBL/GenBank/DDBJ databases">
        <title>Opisthorchis viverrini - life in the bile duct.</title>
        <authorList>
            <person name="Young N.D."/>
            <person name="Nagarajan N."/>
            <person name="Lin S.J."/>
            <person name="Korhonen P.K."/>
            <person name="Jex A.R."/>
            <person name="Hall R.S."/>
            <person name="Safavi-Hemami H."/>
            <person name="Kaewkong W."/>
            <person name="Bertrand D."/>
            <person name="Gao S."/>
            <person name="Seet Q."/>
            <person name="Wongkham S."/>
            <person name="Teh B.T."/>
            <person name="Wongkham C."/>
            <person name="Intapan P.M."/>
            <person name="Maleewong W."/>
            <person name="Yang X."/>
            <person name="Hu M."/>
            <person name="Wang Z."/>
            <person name="Hofmann A."/>
            <person name="Sternberg P.W."/>
            <person name="Tan P."/>
            <person name="Wang J."/>
            <person name="Gasser R.B."/>
        </authorList>
    </citation>
    <scope>NUCLEOTIDE SEQUENCE [LARGE SCALE GENOMIC DNA]</scope>
</reference>
<dbReference type="Gene3D" id="2.30.30.40">
    <property type="entry name" value="SH3 Domains"/>
    <property type="match status" value="1"/>
</dbReference>
<evidence type="ECO:0000313" key="7">
    <source>
        <dbReference type="EMBL" id="KER30642.1"/>
    </source>
</evidence>
<evidence type="ECO:0000259" key="4">
    <source>
        <dbReference type="PROSITE" id="PS50002"/>
    </source>
</evidence>
<dbReference type="PROSITE" id="PS50010">
    <property type="entry name" value="DH_2"/>
    <property type="match status" value="1"/>
</dbReference>
<dbReference type="InterPro" id="IPR001849">
    <property type="entry name" value="PH_domain"/>
</dbReference>
<evidence type="ECO:0000259" key="5">
    <source>
        <dbReference type="PROSITE" id="PS50003"/>
    </source>
</evidence>
<dbReference type="SUPFAM" id="SSF48065">
    <property type="entry name" value="DBL homology domain (DH-domain)"/>
    <property type="match status" value="1"/>
</dbReference>
<gene>
    <name evidence="7" type="ORF">T265_02991</name>
</gene>
<dbReference type="SUPFAM" id="SSF50729">
    <property type="entry name" value="PH domain-like"/>
    <property type="match status" value="1"/>
</dbReference>
<dbReference type="STRING" id="6198.A0A074ZXI6"/>
<dbReference type="PROSITE" id="PS50003">
    <property type="entry name" value="PH_DOMAIN"/>
    <property type="match status" value="1"/>
</dbReference>
<dbReference type="SMART" id="SM00326">
    <property type="entry name" value="SH3"/>
    <property type="match status" value="1"/>
</dbReference>
<dbReference type="InterPro" id="IPR047270">
    <property type="entry name" value="PH_ephexin"/>
</dbReference>
<dbReference type="AlphaFoldDB" id="A0A074ZXI6"/>
<evidence type="ECO:0000256" key="2">
    <source>
        <dbReference type="PROSITE-ProRule" id="PRU00192"/>
    </source>
</evidence>
<protein>
    <recommendedName>
        <fullName evidence="9">RhoGEF domain protein</fullName>
    </recommendedName>
</protein>
<keyword evidence="1 2" id="KW-0728">SH3 domain</keyword>
<feature type="compositionally biased region" description="Basic and acidic residues" evidence="3">
    <location>
        <begin position="194"/>
        <end position="217"/>
    </location>
</feature>
<dbReference type="CTD" id="20317179"/>
<dbReference type="SUPFAM" id="SSF50044">
    <property type="entry name" value="SH3-domain"/>
    <property type="match status" value="1"/>
</dbReference>
<feature type="domain" description="DH" evidence="6">
    <location>
        <begin position="275"/>
        <end position="463"/>
    </location>
</feature>
<dbReference type="PANTHER" id="PTHR12845:SF5">
    <property type="entry name" value="EPHEXIN, ISOFORM D"/>
    <property type="match status" value="1"/>
</dbReference>
<dbReference type="OrthoDB" id="27593at2759"/>
<feature type="domain" description="PH" evidence="5">
    <location>
        <begin position="495"/>
        <end position="653"/>
    </location>
</feature>
<accession>A0A074ZXI6</accession>
<dbReference type="InterPro" id="IPR035899">
    <property type="entry name" value="DBL_dom_sf"/>
</dbReference>
<dbReference type="InterPro" id="IPR000219">
    <property type="entry name" value="DH_dom"/>
</dbReference>
<dbReference type="CDD" id="cd01221">
    <property type="entry name" value="PH_ephexin"/>
    <property type="match status" value="1"/>
</dbReference>
<evidence type="ECO:0000259" key="6">
    <source>
        <dbReference type="PROSITE" id="PS50010"/>
    </source>
</evidence>
<sequence length="748" mass="84770">MGRPSSGGKLRCLSCCPCGSKRPTINHVDISSPSAPRPIDNAAPATPNSHHVNFVGAGSLPKQTLVGDAHWQPKDLGDVAMKLRNDETLFERRQKYQSMFQDAPLYQMYNERVARREHGAKTSVRVSSDDISQTNSLEFQDTNFTLIDDEDPTVHPGGKPDINLLASVAFDLWRQRASAAAAASTAFKPPLSSPKRERSKSPELKIADNRARSRSPEARSPTLNSVVKRTPSEPVEMQRFAAQIAGTGPKRVSWSNMPQVVEKRLAENLTPVQKKLQESLFEIMTSEASYFRSLNVLIEVFYRAPCMQAGTEGALVTHTEKHHLFSNILEIIMTSESFLRAMEGCFRKDPWLTNLLEIVYKYSEADFQAYVTYVQNQTYQNRTLCKLRQHPAFLEATKQLQTHPECAFLDLNSFLLLPMQRVMRLRLLTSTVLHYAPMNSAVYRSGLVALASLELLLAECDSKKLYMEQKERLMELTIRFEYKLDAKSVATESRRLIKEGELRLVTVTKQTSSAFQRRLSGIRRQKVVSASLFLFNDLLIIAKQRSNKKLMVDDSCPLTAITTQANGTPAGAVITRYYNSQQSKEDEEFSSFPTVTDRKDSLYQSSSDMEGFAVYPFSLFIESPDHPKAEYKLQAKSLSERERWLDALYCPQLLAKRSYAATAGDELELREGDTAYLLVRLSDGWCKGMLPDGRKGWFPTSVCDEMNDATIKRENMKNCLLMEEARNAYKRRKAKENFIEFRKVKVVK</sequence>
<evidence type="ECO:0000313" key="8">
    <source>
        <dbReference type="Proteomes" id="UP000054324"/>
    </source>
</evidence>
<dbReference type="PROSITE" id="PS50002">
    <property type="entry name" value="SH3"/>
    <property type="match status" value="1"/>
</dbReference>
<dbReference type="InterPro" id="IPR001452">
    <property type="entry name" value="SH3_domain"/>
</dbReference>